<evidence type="ECO:0000256" key="11">
    <source>
        <dbReference type="ARBA" id="ARBA00023306"/>
    </source>
</evidence>
<evidence type="ECO:0000313" key="18">
    <source>
        <dbReference type="Proteomes" id="UP000199009"/>
    </source>
</evidence>
<dbReference type="NCBIfam" id="NF002868">
    <property type="entry name" value="PRK03180.1"/>
    <property type="match status" value="1"/>
</dbReference>
<evidence type="ECO:0000256" key="12">
    <source>
        <dbReference type="ARBA" id="ARBA00034003"/>
    </source>
</evidence>
<name>A0A1G7YVC9_9MICO</name>
<dbReference type="InterPro" id="IPR000977">
    <property type="entry name" value="DNA_ligase_ATP-dep"/>
</dbReference>
<dbReference type="PANTHER" id="PTHR45674">
    <property type="entry name" value="DNA LIGASE 1/3 FAMILY MEMBER"/>
    <property type="match status" value="1"/>
</dbReference>
<feature type="binding site" evidence="13">
    <location>
        <position position="322"/>
    </location>
    <ligand>
        <name>ATP</name>
        <dbReference type="ChEBI" id="CHEBI:30616"/>
    </ligand>
</feature>
<dbReference type="HAMAP" id="MF_00407">
    <property type="entry name" value="DNA_ligase"/>
    <property type="match status" value="1"/>
</dbReference>
<dbReference type="PROSITE" id="PS00697">
    <property type="entry name" value="DNA_LIGASE_A1"/>
    <property type="match status" value="1"/>
</dbReference>
<keyword evidence="8 13" id="KW-0460">Magnesium</keyword>
<keyword evidence="7 13" id="KW-0067">ATP-binding</keyword>
<evidence type="ECO:0000256" key="4">
    <source>
        <dbReference type="ARBA" id="ARBA00022723"/>
    </source>
</evidence>
<feature type="binding site" evidence="13">
    <location>
        <position position="258"/>
    </location>
    <ligand>
        <name>ATP</name>
        <dbReference type="ChEBI" id="CHEBI:30616"/>
    </ligand>
</feature>
<comment type="function">
    <text evidence="13">DNA ligase that seals nicks in double-stranded DNA during DNA replication, DNA recombination and DNA repair.</text>
</comment>
<comment type="similarity">
    <text evidence="13 15">Belongs to the ATP-dependent DNA ligase family.</text>
</comment>
<protein>
    <recommendedName>
        <fullName evidence="13">Probable DNA ligase</fullName>
        <ecNumber evidence="13">6.5.1.1</ecNumber>
    </recommendedName>
    <alternativeName>
        <fullName evidence="13">Polydeoxyribonucleotide synthase [ATP]</fullName>
    </alternativeName>
</protein>
<feature type="binding site" evidence="13">
    <location>
        <position position="287"/>
    </location>
    <ligand>
        <name>ATP</name>
        <dbReference type="ChEBI" id="CHEBI:30616"/>
    </ligand>
</feature>
<dbReference type="Proteomes" id="UP000199009">
    <property type="component" value="Chromosome I"/>
</dbReference>
<evidence type="ECO:0000259" key="16">
    <source>
        <dbReference type="PROSITE" id="PS50160"/>
    </source>
</evidence>
<evidence type="ECO:0000256" key="13">
    <source>
        <dbReference type="HAMAP-Rule" id="MF_00407"/>
    </source>
</evidence>
<keyword evidence="5 13" id="KW-0547">Nucleotide-binding</keyword>
<dbReference type="Pfam" id="PF04679">
    <property type="entry name" value="DNA_ligase_A_C"/>
    <property type="match status" value="1"/>
</dbReference>
<sequence>MEHPHPEALTVKSPPSVGGGWQTAGMLIHDLVVTTDAVAATSSRLAKVDSLAELLGRLEPDEVSPAMGFLIARPRQGRIGVGWRGVRAFEGSHADASTLTILDVDASLQLLAEASGAGSTGARTSELAGLAARATAEEWDFLSRVILGELRTGALEGVLLDAVAKASGASGPVVRRAAMLSGDLGETAQIALHGEPGALEEVGLVVGRPVLPMLASTAGSAAEALALAGAGAASVEYKLDGARIQVHRLGDDVRVYTRNLADITSRVPEIVAATRSLPVRDVILDGETLSLDEDGGPRPFQDTMARFGSESVTATVLRPWFFDLLHLDGRDLIDEPLEVRLGELERIAADWRVPGIVTSDPDAAERLSKEALEAGHEGVVVKALDSVYAAGRRGKTWVKVKPVLTYDLVVLAAEWGSGRRSGLLSNLHLGALDPDGEFGEPGGYVMVGKTFKGLTDQLLRWQTEHFPTIEVSRSAYAVHLQPVTVVEIAIDGVQRSTRYPGGVALRFARVKAYRPDKRPEEADTIQTLRGLLR</sequence>
<dbReference type="InterPro" id="IPR036599">
    <property type="entry name" value="DNA_ligase_N_sf"/>
</dbReference>
<dbReference type="InterPro" id="IPR016059">
    <property type="entry name" value="DNA_ligase_ATP-dep_CS"/>
</dbReference>
<dbReference type="GO" id="GO:0006260">
    <property type="term" value="P:DNA replication"/>
    <property type="evidence" value="ECO:0007669"/>
    <property type="project" value="UniProtKB-UniRule"/>
</dbReference>
<organism evidence="17 18">
    <name type="scientific">Microbacterium pygmaeum</name>
    <dbReference type="NCBI Taxonomy" id="370764"/>
    <lineage>
        <taxon>Bacteria</taxon>
        <taxon>Bacillati</taxon>
        <taxon>Actinomycetota</taxon>
        <taxon>Actinomycetes</taxon>
        <taxon>Micrococcales</taxon>
        <taxon>Microbacteriaceae</taxon>
        <taxon>Microbacterium</taxon>
    </lineage>
</organism>
<evidence type="ECO:0000256" key="15">
    <source>
        <dbReference type="RuleBase" id="RU004196"/>
    </source>
</evidence>
<dbReference type="InterPro" id="IPR012340">
    <property type="entry name" value="NA-bd_OB-fold"/>
</dbReference>
<proteinExistence type="inferred from homology"/>
<keyword evidence="4 13" id="KW-0479">Metal-binding</keyword>
<evidence type="ECO:0000256" key="2">
    <source>
        <dbReference type="ARBA" id="ARBA00022618"/>
    </source>
</evidence>
<dbReference type="InterPro" id="IPR012309">
    <property type="entry name" value="DNA_ligase_ATP-dep_C"/>
</dbReference>
<evidence type="ECO:0000313" key="17">
    <source>
        <dbReference type="EMBL" id="SDH00431.1"/>
    </source>
</evidence>
<keyword evidence="9 13" id="KW-0233">DNA recombination</keyword>
<dbReference type="InterPro" id="IPR012308">
    <property type="entry name" value="DNA_ligase_ATP-dep_N"/>
</dbReference>
<feature type="binding site" evidence="13">
    <location>
        <position position="243"/>
    </location>
    <ligand>
        <name>ATP</name>
        <dbReference type="ChEBI" id="CHEBI:30616"/>
    </ligand>
</feature>
<dbReference type="EMBL" id="LT629692">
    <property type="protein sequence ID" value="SDH00431.1"/>
    <property type="molecule type" value="Genomic_DNA"/>
</dbReference>
<dbReference type="Gene3D" id="2.40.50.140">
    <property type="entry name" value="Nucleic acid-binding proteins"/>
    <property type="match status" value="1"/>
</dbReference>
<dbReference type="PANTHER" id="PTHR45674:SF13">
    <property type="entry name" value="DNA LIGASE-RELATED"/>
    <property type="match status" value="1"/>
</dbReference>
<dbReference type="SUPFAM" id="SSF50249">
    <property type="entry name" value="Nucleic acid-binding proteins"/>
    <property type="match status" value="1"/>
</dbReference>
<evidence type="ECO:0000256" key="10">
    <source>
        <dbReference type="ARBA" id="ARBA00023204"/>
    </source>
</evidence>
<dbReference type="GO" id="GO:0051301">
    <property type="term" value="P:cell division"/>
    <property type="evidence" value="ECO:0007669"/>
    <property type="project" value="UniProtKB-KW"/>
</dbReference>
<gene>
    <name evidence="13" type="primary">lig</name>
    <name evidence="17" type="ORF">SAMN04489810_1865</name>
</gene>
<feature type="active site" description="N6-AMP-lysine intermediate" evidence="13">
    <location>
        <position position="238"/>
    </location>
</feature>
<reference evidence="17 18" key="1">
    <citation type="submission" date="2016-10" db="EMBL/GenBank/DDBJ databases">
        <authorList>
            <person name="de Groot N.N."/>
        </authorList>
    </citation>
    <scope>NUCLEOTIDE SEQUENCE [LARGE SCALE GENOMIC DNA]</scope>
    <source>
        <strain evidence="17 18">DSM 23142</strain>
    </source>
</reference>
<dbReference type="GO" id="GO:0006281">
    <property type="term" value="P:DNA repair"/>
    <property type="evidence" value="ECO:0007669"/>
    <property type="project" value="UniProtKB-UniRule"/>
</dbReference>
<dbReference type="GO" id="GO:0005524">
    <property type="term" value="F:ATP binding"/>
    <property type="evidence" value="ECO:0007669"/>
    <property type="project" value="UniProtKB-UniRule"/>
</dbReference>
<evidence type="ECO:0000256" key="7">
    <source>
        <dbReference type="ARBA" id="ARBA00022840"/>
    </source>
</evidence>
<feature type="binding site" evidence="13">
    <location>
        <position position="393"/>
    </location>
    <ligand>
        <name>ATP</name>
        <dbReference type="ChEBI" id="CHEBI:30616"/>
    </ligand>
</feature>
<keyword evidence="18" id="KW-1185">Reference proteome</keyword>
<evidence type="ECO:0000256" key="1">
    <source>
        <dbReference type="ARBA" id="ARBA00022598"/>
    </source>
</evidence>
<dbReference type="CDD" id="cd07901">
    <property type="entry name" value="Adenylation_DNA_ligase_Arch_LigB"/>
    <property type="match status" value="1"/>
</dbReference>
<dbReference type="InterPro" id="IPR050191">
    <property type="entry name" value="ATP-dep_DNA_ligase"/>
</dbReference>
<dbReference type="GO" id="GO:0046872">
    <property type="term" value="F:metal ion binding"/>
    <property type="evidence" value="ECO:0007669"/>
    <property type="project" value="UniProtKB-KW"/>
</dbReference>
<dbReference type="Pfam" id="PF01068">
    <property type="entry name" value="DNA_ligase_A_M"/>
    <property type="match status" value="1"/>
</dbReference>
<dbReference type="InterPro" id="IPR022865">
    <property type="entry name" value="DNA_ligae_ATP-dep_bac/arc"/>
</dbReference>
<accession>A0A1G7YVC9</accession>
<dbReference type="STRING" id="370764.SAMN04489810_1865"/>
<dbReference type="SUPFAM" id="SSF117018">
    <property type="entry name" value="ATP-dependent DNA ligase DNA-binding domain"/>
    <property type="match status" value="1"/>
</dbReference>
<evidence type="ECO:0000256" key="5">
    <source>
        <dbReference type="ARBA" id="ARBA00022741"/>
    </source>
</evidence>
<keyword evidence="2 13" id="KW-0132">Cell division</keyword>
<evidence type="ECO:0000256" key="6">
    <source>
        <dbReference type="ARBA" id="ARBA00022763"/>
    </source>
</evidence>
<dbReference type="GO" id="GO:0006310">
    <property type="term" value="P:DNA recombination"/>
    <property type="evidence" value="ECO:0007669"/>
    <property type="project" value="UniProtKB-UniRule"/>
</dbReference>
<dbReference type="AlphaFoldDB" id="A0A1G7YVC9"/>
<comment type="catalytic activity">
    <reaction evidence="12 13 14">
        <text>ATP + (deoxyribonucleotide)n-3'-hydroxyl + 5'-phospho-(deoxyribonucleotide)m = (deoxyribonucleotide)n+m + AMP + diphosphate.</text>
        <dbReference type="EC" id="6.5.1.1"/>
    </reaction>
</comment>
<dbReference type="InterPro" id="IPR012310">
    <property type="entry name" value="DNA_ligase_ATP-dep_cent"/>
</dbReference>
<dbReference type="SUPFAM" id="SSF56091">
    <property type="entry name" value="DNA ligase/mRNA capping enzyme, catalytic domain"/>
    <property type="match status" value="1"/>
</dbReference>
<keyword evidence="3 13" id="KW-0235">DNA replication</keyword>
<keyword evidence="1 13" id="KW-0436">Ligase</keyword>
<evidence type="ECO:0000256" key="9">
    <source>
        <dbReference type="ARBA" id="ARBA00023172"/>
    </source>
</evidence>
<dbReference type="PROSITE" id="PS50160">
    <property type="entry name" value="DNA_LIGASE_A3"/>
    <property type="match status" value="1"/>
</dbReference>
<keyword evidence="11 13" id="KW-0131">Cell cycle</keyword>
<dbReference type="EC" id="6.5.1.1" evidence="13"/>
<feature type="domain" description="ATP-dependent DNA ligase family profile" evidence="16">
    <location>
        <begin position="320"/>
        <end position="433"/>
    </location>
</feature>
<evidence type="ECO:0000256" key="8">
    <source>
        <dbReference type="ARBA" id="ARBA00022842"/>
    </source>
</evidence>
<dbReference type="GO" id="GO:0003677">
    <property type="term" value="F:DNA binding"/>
    <property type="evidence" value="ECO:0007669"/>
    <property type="project" value="InterPro"/>
</dbReference>
<feature type="binding site" evidence="13">
    <location>
        <position position="236"/>
    </location>
    <ligand>
        <name>ATP</name>
        <dbReference type="ChEBI" id="CHEBI:30616"/>
    </ligand>
</feature>
<evidence type="ECO:0000256" key="14">
    <source>
        <dbReference type="RuleBase" id="RU000617"/>
    </source>
</evidence>
<dbReference type="Pfam" id="PF04675">
    <property type="entry name" value="DNA_ligase_A_N"/>
    <property type="match status" value="1"/>
</dbReference>
<dbReference type="NCBIfam" id="TIGR00574">
    <property type="entry name" value="dnl1"/>
    <property type="match status" value="1"/>
</dbReference>
<dbReference type="Gene3D" id="3.30.470.30">
    <property type="entry name" value="DNA ligase/mRNA capping enzyme"/>
    <property type="match status" value="1"/>
</dbReference>
<feature type="binding site" evidence="13">
    <location>
        <position position="399"/>
    </location>
    <ligand>
        <name>ATP</name>
        <dbReference type="ChEBI" id="CHEBI:30616"/>
    </ligand>
</feature>
<evidence type="ECO:0000256" key="3">
    <source>
        <dbReference type="ARBA" id="ARBA00022705"/>
    </source>
</evidence>
<keyword evidence="10 13" id="KW-0234">DNA repair</keyword>
<comment type="cofactor">
    <cofactor evidence="13">
        <name>Mg(2+)</name>
        <dbReference type="ChEBI" id="CHEBI:18420"/>
    </cofactor>
</comment>
<dbReference type="GO" id="GO:0003910">
    <property type="term" value="F:DNA ligase (ATP) activity"/>
    <property type="evidence" value="ECO:0007669"/>
    <property type="project" value="UniProtKB-UniRule"/>
</dbReference>
<dbReference type="GO" id="GO:0071897">
    <property type="term" value="P:DNA biosynthetic process"/>
    <property type="evidence" value="ECO:0007669"/>
    <property type="project" value="InterPro"/>
</dbReference>
<dbReference type="Gene3D" id="1.10.3260.10">
    <property type="entry name" value="DNA ligase, ATP-dependent, N-terminal domain"/>
    <property type="match status" value="1"/>
</dbReference>
<keyword evidence="6 13" id="KW-0227">DNA damage</keyword>